<accession>A0A2X4K3P5</accession>
<protein>
    <submittedName>
        <fullName evidence="1">DUF2140 family protein</fullName>
    </submittedName>
</protein>
<dbReference type="Proteomes" id="UP000483839">
    <property type="component" value="Unassembled WGS sequence"/>
</dbReference>
<evidence type="ECO:0000313" key="2">
    <source>
        <dbReference type="Proteomes" id="UP000483839"/>
    </source>
</evidence>
<dbReference type="RefSeq" id="WP_012658742.1">
    <property type="nucleotide sequence ID" value="NZ_BAABQA010000003.1"/>
</dbReference>
<dbReference type="GeneID" id="93826538"/>
<dbReference type="EMBL" id="WLXI01000054">
    <property type="protein sequence ID" value="MTD02147.1"/>
    <property type="molecule type" value="Genomic_DNA"/>
</dbReference>
<reference evidence="1 2" key="1">
    <citation type="submission" date="2019-11" db="EMBL/GenBank/DDBJ databases">
        <title>Streptococcus uberis isolated from clinical mastitis cases on a southeastern Queensland dairy.</title>
        <authorList>
            <person name="Workentine M.L."/>
            <person name="Price R."/>
            <person name="Olchowy T."/>
        </authorList>
    </citation>
    <scope>NUCLEOTIDE SEQUENCE [LARGE SCALE GENOMIC DNA]</scope>
    <source>
        <strain evidence="1 2">OLC4459-A17</strain>
    </source>
</reference>
<dbReference type="OMA" id="GMYVKAD"/>
<comment type="caution">
    <text evidence="1">The sequence shown here is derived from an EMBL/GenBank/DDBJ whole genome shotgun (WGS) entry which is preliminary data.</text>
</comment>
<organism evidence="1 2">
    <name type="scientific">Streptococcus uberis</name>
    <dbReference type="NCBI Taxonomy" id="1349"/>
    <lineage>
        <taxon>Bacteria</taxon>
        <taxon>Bacillati</taxon>
        <taxon>Bacillota</taxon>
        <taxon>Bacilli</taxon>
        <taxon>Lactobacillales</taxon>
        <taxon>Streptococcaceae</taxon>
        <taxon>Streptococcus</taxon>
    </lineage>
</organism>
<dbReference type="InterPro" id="IPR018672">
    <property type="entry name" value="DUF2140"/>
</dbReference>
<proteinExistence type="predicted"/>
<dbReference type="Pfam" id="PF09911">
    <property type="entry name" value="DUF2140"/>
    <property type="match status" value="1"/>
</dbReference>
<dbReference type="AlphaFoldDB" id="A0A2X4K3P5"/>
<evidence type="ECO:0000313" key="1">
    <source>
        <dbReference type="EMBL" id="MTD02147.1"/>
    </source>
</evidence>
<name>A0A2X4K3P5_STRUB</name>
<sequence>MRKKRTINWWKWSFLILLALNLAFVCVIASRVIQVREPESQKLLSKNQHSVLVGHFTTSRKSLNDSVARYLKKEEKQNLSYQIYASRTSIIFEGNYYLLGYEVPLYVYFQPIALANGNIQLRVTSISAGTLPLPEAEVLRYIKSSYKLPSFVSINSKESSLLIRLDRIDNEAGIFLKAKKIDLVNDKISFEIFKK</sequence>
<gene>
    <name evidence="1" type="ORF">GKS16_07700</name>
</gene>